<dbReference type="Pfam" id="PF00031">
    <property type="entry name" value="Cystatin"/>
    <property type="match status" value="1"/>
</dbReference>
<dbReference type="InterPro" id="IPR046350">
    <property type="entry name" value="Cystatin_sf"/>
</dbReference>
<reference evidence="6" key="1">
    <citation type="submission" date="2023-07" db="EMBL/GenBank/DDBJ databases">
        <authorList>
            <consortium name="CYATHOMIX"/>
        </authorList>
    </citation>
    <scope>NUCLEOTIDE SEQUENCE</scope>
    <source>
        <strain evidence="6">N/A</strain>
    </source>
</reference>
<keyword evidence="2" id="KW-0646">Protease inhibitor</keyword>
<dbReference type="InterPro" id="IPR000010">
    <property type="entry name" value="Cystatin_dom"/>
</dbReference>
<dbReference type="GO" id="GO:0031982">
    <property type="term" value="C:vesicle"/>
    <property type="evidence" value="ECO:0007669"/>
    <property type="project" value="TreeGrafter"/>
</dbReference>
<keyword evidence="3" id="KW-0789">Thiol protease inhibitor</keyword>
<proteinExistence type="inferred from homology"/>
<gene>
    <name evidence="6" type="ORF">CYNAS_LOCUS15378</name>
</gene>
<comment type="similarity">
    <text evidence="1">Belongs to the cystatin family.</text>
</comment>
<name>A0AA36MAF4_CYLNA</name>
<feature type="domain" description="Cystatin" evidence="5">
    <location>
        <begin position="27"/>
        <end position="137"/>
    </location>
</feature>
<dbReference type="GO" id="GO:0004869">
    <property type="term" value="F:cysteine-type endopeptidase inhibitor activity"/>
    <property type="evidence" value="ECO:0007669"/>
    <property type="project" value="UniProtKB-KW"/>
</dbReference>
<comment type="caution">
    <text evidence="6">The sequence shown here is derived from an EMBL/GenBank/DDBJ whole genome shotgun (WGS) entry which is preliminary data.</text>
</comment>
<protein>
    <recommendedName>
        <fullName evidence="5">Cystatin domain-containing protein</fullName>
    </recommendedName>
</protein>
<dbReference type="GO" id="GO:0005615">
    <property type="term" value="C:extracellular space"/>
    <property type="evidence" value="ECO:0007669"/>
    <property type="project" value="TreeGrafter"/>
</dbReference>
<dbReference type="Proteomes" id="UP001176961">
    <property type="component" value="Unassembled WGS sequence"/>
</dbReference>
<keyword evidence="4" id="KW-0732">Signal</keyword>
<evidence type="ECO:0000313" key="7">
    <source>
        <dbReference type="Proteomes" id="UP001176961"/>
    </source>
</evidence>
<keyword evidence="7" id="KW-1185">Reference proteome</keyword>
<evidence type="ECO:0000256" key="1">
    <source>
        <dbReference type="ARBA" id="ARBA00009403"/>
    </source>
</evidence>
<sequence>MLPLLFLFQLFVFAFSVEEKIEPQKSFVAGGITPQKADAPEHLEKAWKAIKKLNEEANEGENLMVKKAESQVVAGIRYIYEVLYGESTCKKSDASNDVSATKANCKPKEGGKKALYKVDLWEKPWQNFEQFTITKIQDVA</sequence>
<evidence type="ECO:0000256" key="3">
    <source>
        <dbReference type="ARBA" id="ARBA00022704"/>
    </source>
</evidence>
<evidence type="ECO:0000313" key="6">
    <source>
        <dbReference type="EMBL" id="CAJ0603395.1"/>
    </source>
</evidence>
<dbReference type="GO" id="GO:0005737">
    <property type="term" value="C:cytoplasm"/>
    <property type="evidence" value="ECO:0007669"/>
    <property type="project" value="TreeGrafter"/>
</dbReference>
<feature type="signal peptide" evidence="4">
    <location>
        <begin position="1"/>
        <end position="16"/>
    </location>
</feature>
<dbReference type="EMBL" id="CATQJL010000305">
    <property type="protein sequence ID" value="CAJ0603395.1"/>
    <property type="molecule type" value="Genomic_DNA"/>
</dbReference>
<dbReference type="PANTHER" id="PTHR46186:SF2">
    <property type="entry name" value="CYSTATIN"/>
    <property type="match status" value="1"/>
</dbReference>
<feature type="chain" id="PRO_5041323697" description="Cystatin domain-containing protein" evidence="4">
    <location>
        <begin position="17"/>
        <end position="140"/>
    </location>
</feature>
<dbReference type="Gene3D" id="3.10.450.10">
    <property type="match status" value="1"/>
</dbReference>
<dbReference type="AlphaFoldDB" id="A0AA36MAF4"/>
<dbReference type="PANTHER" id="PTHR46186">
    <property type="entry name" value="CYSTATIN"/>
    <property type="match status" value="1"/>
</dbReference>
<evidence type="ECO:0000256" key="2">
    <source>
        <dbReference type="ARBA" id="ARBA00022690"/>
    </source>
</evidence>
<evidence type="ECO:0000256" key="4">
    <source>
        <dbReference type="SAM" id="SignalP"/>
    </source>
</evidence>
<accession>A0AA36MAF4</accession>
<dbReference type="SMART" id="SM00043">
    <property type="entry name" value="CY"/>
    <property type="match status" value="1"/>
</dbReference>
<dbReference type="CDD" id="cd00042">
    <property type="entry name" value="CY"/>
    <property type="match status" value="1"/>
</dbReference>
<dbReference type="SUPFAM" id="SSF54403">
    <property type="entry name" value="Cystatin/monellin"/>
    <property type="match status" value="1"/>
</dbReference>
<evidence type="ECO:0000259" key="5">
    <source>
        <dbReference type="SMART" id="SM00043"/>
    </source>
</evidence>
<organism evidence="6 7">
    <name type="scientific">Cylicocyclus nassatus</name>
    <name type="common">Nematode worm</name>
    <dbReference type="NCBI Taxonomy" id="53992"/>
    <lineage>
        <taxon>Eukaryota</taxon>
        <taxon>Metazoa</taxon>
        <taxon>Ecdysozoa</taxon>
        <taxon>Nematoda</taxon>
        <taxon>Chromadorea</taxon>
        <taxon>Rhabditida</taxon>
        <taxon>Rhabditina</taxon>
        <taxon>Rhabditomorpha</taxon>
        <taxon>Strongyloidea</taxon>
        <taxon>Strongylidae</taxon>
        <taxon>Cylicocyclus</taxon>
    </lineage>
</organism>